<comment type="caution">
    <text evidence="2">The sequence shown here is derived from an EMBL/GenBank/DDBJ whole genome shotgun (WGS) entry which is preliminary data.</text>
</comment>
<evidence type="ECO:0000256" key="1">
    <source>
        <dbReference type="SAM" id="Phobius"/>
    </source>
</evidence>
<gene>
    <name evidence="2" type="ORF">PV328_010800</name>
</gene>
<dbReference type="EMBL" id="JAQQBS010000004">
    <property type="protein sequence ID" value="KAK0170212.1"/>
    <property type="molecule type" value="Genomic_DNA"/>
</dbReference>
<keyword evidence="1" id="KW-1133">Transmembrane helix</keyword>
<evidence type="ECO:0000313" key="2">
    <source>
        <dbReference type="EMBL" id="KAK0170212.1"/>
    </source>
</evidence>
<proteinExistence type="predicted"/>
<protein>
    <submittedName>
        <fullName evidence="2">Uncharacterized protein</fullName>
    </submittedName>
</protein>
<sequence length="305" mass="34701">MRHSYSWPERVVTLKIHVNPVSRTYTIVDKTQLRVLTSENDIPKLKQFINCTESHSSVINQLSSDIDQVYKKFTEAKIPQPCEDNITTELCDKNTIEETNKITEKLKSSCCENLNVNTLSYNLTENVSSPPIITIVDYDGASTSTNWTSRHACSKCKSQDYLKHQVDPFRSNPVTPDENNISSAMNFTNRRLKMRSTTLDYPANLDKSFHRRTKSFTGNPRCETEENESALRPLVNRKKEMTLRRHYYPEGGWGFVIVTCSALVHFLGVGLQLAAPGTIYISAQLKFHHPPLHSAGNINTFIQCL</sequence>
<dbReference type="AlphaFoldDB" id="A0AA39FIH8"/>
<organism evidence="2 3">
    <name type="scientific">Microctonus aethiopoides</name>
    <dbReference type="NCBI Taxonomy" id="144406"/>
    <lineage>
        <taxon>Eukaryota</taxon>
        <taxon>Metazoa</taxon>
        <taxon>Ecdysozoa</taxon>
        <taxon>Arthropoda</taxon>
        <taxon>Hexapoda</taxon>
        <taxon>Insecta</taxon>
        <taxon>Pterygota</taxon>
        <taxon>Neoptera</taxon>
        <taxon>Endopterygota</taxon>
        <taxon>Hymenoptera</taxon>
        <taxon>Apocrita</taxon>
        <taxon>Ichneumonoidea</taxon>
        <taxon>Braconidae</taxon>
        <taxon>Euphorinae</taxon>
        <taxon>Microctonus</taxon>
    </lineage>
</organism>
<keyword evidence="1" id="KW-0812">Transmembrane</keyword>
<reference evidence="2" key="1">
    <citation type="journal article" date="2023" name="bioRxiv">
        <title>Scaffold-level genome assemblies of two parasitoid biocontrol wasps reveal the parthenogenesis mechanism and an associated novel virus.</title>
        <authorList>
            <person name="Inwood S."/>
            <person name="Skelly J."/>
            <person name="Guhlin J."/>
            <person name="Harrop T."/>
            <person name="Goldson S."/>
            <person name="Dearden P."/>
        </authorList>
    </citation>
    <scope>NUCLEOTIDE SEQUENCE</scope>
    <source>
        <strain evidence="2">Irish</strain>
        <tissue evidence="2">Whole body</tissue>
    </source>
</reference>
<feature type="transmembrane region" description="Helical" evidence="1">
    <location>
        <begin position="247"/>
        <end position="267"/>
    </location>
</feature>
<name>A0AA39FIH8_9HYME</name>
<evidence type="ECO:0000313" key="3">
    <source>
        <dbReference type="Proteomes" id="UP001168990"/>
    </source>
</evidence>
<keyword evidence="3" id="KW-1185">Reference proteome</keyword>
<keyword evidence="1" id="KW-0472">Membrane</keyword>
<dbReference type="Proteomes" id="UP001168990">
    <property type="component" value="Unassembled WGS sequence"/>
</dbReference>
<accession>A0AA39FIH8</accession>
<reference evidence="2" key="2">
    <citation type="submission" date="2023-03" db="EMBL/GenBank/DDBJ databases">
        <authorList>
            <person name="Inwood S.N."/>
            <person name="Skelly J.G."/>
            <person name="Guhlin J."/>
            <person name="Harrop T.W.R."/>
            <person name="Goldson S.G."/>
            <person name="Dearden P.K."/>
        </authorList>
    </citation>
    <scope>NUCLEOTIDE SEQUENCE</scope>
    <source>
        <strain evidence="2">Irish</strain>
        <tissue evidence="2">Whole body</tissue>
    </source>
</reference>